<keyword evidence="2" id="KW-0732">Signal</keyword>
<gene>
    <name evidence="3" type="ORF">NCTC10194_00149</name>
</gene>
<feature type="signal peptide" evidence="2">
    <location>
        <begin position="1"/>
        <end position="29"/>
    </location>
</feature>
<dbReference type="KEGG" id="mgly:NCTC10194_00149"/>
<feature type="coiled-coil region" evidence="1">
    <location>
        <begin position="162"/>
        <end position="208"/>
    </location>
</feature>
<dbReference type="InterPro" id="IPR035437">
    <property type="entry name" value="SNase_OB-fold_sf"/>
</dbReference>
<name>A0A449AUJ5_9BACT</name>
<proteinExistence type="predicted"/>
<evidence type="ECO:0008006" key="5">
    <source>
        <dbReference type="Google" id="ProtNLM"/>
    </source>
</evidence>
<evidence type="ECO:0000256" key="2">
    <source>
        <dbReference type="SAM" id="SignalP"/>
    </source>
</evidence>
<keyword evidence="4" id="KW-1185">Reference proteome</keyword>
<dbReference type="AlphaFoldDB" id="A0A449AUJ5"/>
<evidence type="ECO:0000313" key="3">
    <source>
        <dbReference type="EMBL" id="VEU70158.1"/>
    </source>
</evidence>
<organism evidence="3 4">
    <name type="scientific">Mycoplasmopsis glycophila</name>
    <dbReference type="NCBI Taxonomy" id="171285"/>
    <lineage>
        <taxon>Bacteria</taxon>
        <taxon>Bacillati</taxon>
        <taxon>Mycoplasmatota</taxon>
        <taxon>Mycoplasmoidales</taxon>
        <taxon>Metamycoplasmataceae</taxon>
        <taxon>Mycoplasmopsis</taxon>
    </lineage>
</organism>
<dbReference type="RefSeq" id="WP_027333641.1">
    <property type="nucleotide sequence ID" value="NZ_LR215024.1"/>
</dbReference>
<reference evidence="3 4" key="1">
    <citation type="submission" date="2019-01" db="EMBL/GenBank/DDBJ databases">
        <authorList>
            <consortium name="Pathogen Informatics"/>
        </authorList>
    </citation>
    <scope>NUCLEOTIDE SEQUENCE [LARGE SCALE GENOMIC DNA]</scope>
    <source>
        <strain evidence="3 4">NCTC10194</strain>
    </source>
</reference>
<evidence type="ECO:0000256" key="1">
    <source>
        <dbReference type="SAM" id="Coils"/>
    </source>
</evidence>
<protein>
    <recommendedName>
        <fullName evidence="5">Lipoprotein</fullName>
    </recommendedName>
</protein>
<keyword evidence="1" id="KW-0175">Coiled coil</keyword>
<dbReference type="SUPFAM" id="SSF50199">
    <property type="entry name" value="Staphylococcal nuclease"/>
    <property type="match status" value="1"/>
</dbReference>
<dbReference type="EMBL" id="LR215024">
    <property type="protein sequence ID" value="VEU70158.1"/>
    <property type="molecule type" value="Genomic_DNA"/>
</dbReference>
<sequence length="398" mass="45776">MNKLIKKYRKILALSASVFLIPATSLVIATKCTSENNSDKNQDKESKSMLLNDQYFESIDAFFSKNITYSVFDPWTSKETEVTKTFWEFYKAVDATISHVIDGDTVKVTFESIEKANEQAGKSNAFSTQELNIRIPFIDTPEAYVITEFVLAENRKQEEKPQAEIDQIFKNLENEIAQAKSSGDNNTAQQKTAKLNDLRNKLEINRVERSLSHFDTEYARKLLPVGKKVKLISDNWADKSYERSVAHILFQDETTNQWKLFSLEMLKNGYTLPRLTNTEVSNYKKQTELDSEQENSDSFGALVMPYIVNAFNYGIKQQKGFYSQEVFESIKSKYPNSISSRISTPLELSKFYGEHGNIYSDSKDFLMLPDESEFRSLKTNSNFYKINGIFKISQIKFS</sequence>
<dbReference type="Proteomes" id="UP000290815">
    <property type="component" value="Chromosome"/>
</dbReference>
<accession>A0A449AUJ5</accession>
<feature type="chain" id="PRO_5019529455" description="Lipoprotein" evidence="2">
    <location>
        <begin position="30"/>
        <end position="398"/>
    </location>
</feature>
<dbReference type="Gene3D" id="2.40.50.90">
    <property type="match status" value="1"/>
</dbReference>
<evidence type="ECO:0000313" key="4">
    <source>
        <dbReference type="Proteomes" id="UP000290815"/>
    </source>
</evidence>